<dbReference type="EMBL" id="AP035881">
    <property type="protein sequence ID" value="BFP47152.1"/>
    <property type="molecule type" value="Genomic_DNA"/>
</dbReference>
<dbReference type="AlphaFoldDB" id="A0AB33K3T2"/>
<evidence type="ECO:0000313" key="2">
    <source>
        <dbReference type="EMBL" id="BFP47152.1"/>
    </source>
</evidence>
<reference evidence="2" key="1">
    <citation type="submission" date="2024-07" db="EMBL/GenBank/DDBJ databases">
        <title>Complete genome sequences of cellulolytic bacteria, Kitasatospora sp. CMC57 and Streptomyces sp. CMC78, isolated from Japanese agricultural soil.</title>
        <authorList>
            <person name="Hashimoto T."/>
            <person name="Ito M."/>
            <person name="Iwamoto M."/>
            <person name="Fukahori D."/>
            <person name="Shoda T."/>
            <person name="Sakoda M."/>
            <person name="Morohoshi T."/>
            <person name="Mitsuboshi M."/>
            <person name="Nishizawa T."/>
        </authorList>
    </citation>
    <scope>NUCLEOTIDE SEQUENCE</scope>
    <source>
        <strain evidence="2">CMC57</strain>
    </source>
</reference>
<proteinExistence type="predicted"/>
<accession>A0AB33K3T2</accession>
<protein>
    <submittedName>
        <fullName evidence="2">Uncharacterized protein</fullName>
    </submittedName>
</protein>
<gene>
    <name evidence="2" type="ORF">KCMC57_35200</name>
</gene>
<name>A0AB33K3T2_9ACTN</name>
<feature type="region of interest" description="Disordered" evidence="1">
    <location>
        <begin position="1"/>
        <end position="49"/>
    </location>
</feature>
<organism evidence="2">
    <name type="scientific">Kitasatospora sp. CMC57</name>
    <dbReference type="NCBI Taxonomy" id="3231513"/>
    <lineage>
        <taxon>Bacteria</taxon>
        <taxon>Bacillati</taxon>
        <taxon>Actinomycetota</taxon>
        <taxon>Actinomycetes</taxon>
        <taxon>Kitasatosporales</taxon>
        <taxon>Streptomycetaceae</taxon>
        <taxon>Kitasatospora</taxon>
    </lineage>
</organism>
<evidence type="ECO:0000256" key="1">
    <source>
        <dbReference type="SAM" id="MobiDB-lite"/>
    </source>
</evidence>
<sequence>MPDREAVTRRRRRTSSSQHTDPQHAEPQLTEPLAEQRPTPGRWPHDYENYGRIGRQREGEAHPMGIPRILGRRARWVGARLRREE</sequence>